<dbReference type="InterPro" id="IPR004710">
    <property type="entry name" value="Bilac:Na_transpt"/>
</dbReference>
<dbReference type="InterPro" id="IPR002657">
    <property type="entry name" value="BilAc:Na_symport/Acr3"/>
</dbReference>
<dbReference type="RefSeq" id="WP_353940194.1">
    <property type="nucleotide sequence ID" value="NZ_CP159534.1"/>
</dbReference>
<dbReference type="KEGG" id="stac:ABII15_00420"/>
<feature type="transmembrane region" description="Helical" evidence="5">
    <location>
        <begin position="152"/>
        <end position="176"/>
    </location>
</feature>
<evidence type="ECO:0000256" key="1">
    <source>
        <dbReference type="ARBA" id="ARBA00004141"/>
    </source>
</evidence>
<dbReference type="Pfam" id="PF01758">
    <property type="entry name" value="SBF"/>
    <property type="match status" value="1"/>
</dbReference>
<reference evidence="6" key="1">
    <citation type="submission" date="2024-06" db="EMBL/GenBank/DDBJ databases">
        <title>Streptomyces sp. strain HUAS MG91 genome sequences.</title>
        <authorList>
            <person name="Mo P."/>
        </authorList>
    </citation>
    <scope>NUCLEOTIDE SEQUENCE</scope>
    <source>
        <strain evidence="6">HUAS MG91</strain>
    </source>
</reference>
<proteinExistence type="predicted"/>
<dbReference type="GO" id="GO:0016020">
    <property type="term" value="C:membrane"/>
    <property type="evidence" value="ECO:0007669"/>
    <property type="project" value="UniProtKB-SubCell"/>
</dbReference>
<keyword evidence="3 5" id="KW-1133">Transmembrane helix</keyword>
<evidence type="ECO:0000256" key="5">
    <source>
        <dbReference type="SAM" id="Phobius"/>
    </source>
</evidence>
<dbReference type="AlphaFoldDB" id="A0AAU8IKW8"/>
<feature type="transmembrane region" description="Helical" evidence="5">
    <location>
        <begin position="196"/>
        <end position="215"/>
    </location>
</feature>
<dbReference type="PANTHER" id="PTHR10361:SF28">
    <property type="entry name" value="P3 PROTEIN-RELATED"/>
    <property type="match status" value="1"/>
</dbReference>
<protein>
    <submittedName>
        <fullName evidence="6">Sodium-dependent transporter</fullName>
    </submittedName>
</protein>
<evidence type="ECO:0000256" key="2">
    <source>
        <dbReference type="ARBA" id="ARBA00022692"/>
    </source>
</evidence>
<organism evidence="6">
    <name type="scientific">Streptomyces tabacisoli</name>
    <dbReference type="NCBI Taxonomy" id="3156398"/>
    <lineage>
        <taxon>Bacteria</taxon>
        <taxon>Bacillati</taxon>
        <taxon>Actinomycetota</taxon>
        <taxon>Actinomycetes</taxon>
        <taxon>Kitasatosporales</taxon>
        <taxon>Streptomycetaceae</taxon>
        <taxon>Streptomyces</taxon>
    </lineage>
</organism>
<feature type="transmembrane region" description="Helical" evidence="5">
    <location>
        <begin position="84"/>
        <end position="109"/>
    </location>
</feature>
<evidence type="ECO:0000256" key="4">
    <source>
        <dbReference type="ARBA" id="ARBA00023136"/>
    </source>
</evidence>
<keyword evidence="4 5" id="KW-0472">Membrane</keyword>
<comment type="subcellular location">
    <subcellularLocation>
        <location evidence="1">Membrane</location>
        <topology evidence="1">Multi-pass membrane protein</topology>
    </subcellularLocation>
</comment>
<feature type="transmembrane region" description="Helical" evidence="5">
    <location>
        <begin position="294"/>
        <end position="314"/>
    </location>
</feature>
<gene>
    <name evidence="6" type="ORF">ABII15_00420</name>
</gene>
<name>A0AAU8IKW8_9ACTN</name>
<dbReference type="PANTHER" id="PTHR10361">
    <property type="entry name" value="SODIUM-BILE ACID COTRANSPORTER"/>
    <property type="match status" value="1"/>
</dbReference>
<feature type="transmembrane region" description="Helical" evidence="5">
    <location>
        <begin position="257"/>
        <end position="282"/>
    </location>
</feature>
<sequence>MNLLRHASGFAAWLRGRLGRVVVASYAAALVLPLPGLWLRRPHALVAGDAGLAIHVPPVLLGTLLFSAGFQIRFTALRGLLRRPYSVVAALGLRLALPLVLIPVLVVLLRQTPDSDHGSGIITSLVLIMAMPVAANATVWTAKGEGDQPTMVATVLGSTVLSPLTTPLLIGALALLLPAHAADALSFAATAAGNGVALSSIVLPCAAGFVLRSVLPAARGALLGDAFAAVALLASVVTTYINASSALAPCLAHPRPLLIVSGIVVAATMCGASFLLGHVAGAALRLSSSGRSSLALACGMSNSSAGAVLISAAVPSKPYLLLPVLVYGLVQKSAANLVVRRTRPLPSLS</sequence>
<keyword evidence="2 5" id="KW-0812">Transmembrane</keyword>
<dbReference type="Gene3D" id="1.20.1530.20">
    <property type="match status" value="1"/>
</dbReference>
<evidence type="ECO:0000256" key="3">
    <source>
        <dbReference type="ARBA" id="ARBA00022989"/>
    </source>
</evidence>
<accession>A0AAU8IKW8</accession>
<evidence type="ECO:0000313" key="6">
    <source>
        <dbReference type="EMBL" id="XCJ68508.1"/>
    </source>
</evidence>
<feature type="transmembrane region" description="Helical" evidence="5">
    <location>
        <begin position="121"/>
        <end position="140"/>
    </location>
</feature>
<dbReference type="InterPro" id="IPR038770">
    <property type="entry name" value="Na+/solute_symporter_sf"/>
</dbReference>
<feature type="transmembrane region" description="Helical" evidence="5">
    <location>
        <begin position="21"/>
        <end position="40"/>
    </location>
</feature>
<feature type="transmembrane region" description="Helical" evidence="5">
    <location>
        <begin position="222"/>
        <end position="241"/>
    </location>
</feature>
<feature type="transmembrane region" description="Helical" evidence="5">
    <location>
        <begin position="52"/>
        <end position="72"/>
    </location>
</feature>
<dbReference type="EMBL" id="CP159534">
    <property type="protein sequence ID" value="XCJ68508.1"/>
    <property type="molecule type" value="Genomic_DNA"/>
</dbReference>